<dbReference type="Proteomes" id="UP000646911">
    <property type="component" value="Unassembled WGS sequence"/>
</dbReference>
<comment type="caution">
    <text evidence="1">The sequence shown here is derived from an EMBL/GenBank/DDBJ whole genome shotgun (WGS) entry which is preliminary data.</text>
</comment>
<reference evidence="1 2" key="1">
    <citation type="submission" date="2020-08" db="EMBL/GenBank/DDBJ databases">
        <title>Novel species isolated from subtropical streams in China.</title>
        <authorList>
            <person name="Lu H."/>
        </authorList>
    </citation>
    <scope>NUCLEOTIDE SEQUENCE [LARGE SCALE GENOMIC DNA]</scope>
    <source>
        <strain evidence="1 2">NL8W</strain>
    </source>
</reference>
<organism evidence="1 2">
    <name type="scientific">Undibacterium umbellatum</name>
    <dbReference type="NCBI Taxonomy" id="2762300"/>
    <lineage>
        <taxon>Bacteria</taxon>
        <taxon>Pseudomonadati</taxon>
        <taxon>Pseudomonadota</taxon>
        <taxon>Betaproteobacteria</taxon>
        <taxon>Burkholderiales</taxon>
        <taxon>Oxalobacteraceae</taxon>
        <taxon>Undibacterium</taxon>
    </lineage>
</organism>
<gene>
    <name evidence="1" type="ORF">H8L47_25065</name>
</gene>
<protein>
    <submittedName>
        <fullName evidence="1">Uncharacterized protein</fullName>
    </submittedName>
</protein>
<dbReference type="EMBL" id="JACOFX010000020">
    <property type="protein sequence ID" value="MBC3910847.1"/>
    <property type="molecule type" value="Genomic_DNA"/>
</dbReference>
<sequence>MRASNLGTVNYAPGQVPTDAAEMQRFFMSELQKIAVAISLNGLGHLEKTTVAPIKPRDGDISYADGTLWNPGSGGGIYYYKGAASAWILLG</sequence>
<evidence type="ECO:0000313" key="1">
    <source>
        <dbReference type="EMBL" id="MBC3910847.1"/>
    </source>
</evidence>
<accession>A0ABR6ZHY4</accession>
<keyword evidence="2" id="KW-1185">Reference proteome</keyword>
<name>A0ABR6ZHY4_9BURK</name>
<proteinExistence type="predicted"/>
<evidence type="ECO:0000313" key="2">
    <source>
        <dbReference type="Proteomes" id="UP000646911"/>
    </source>
</evidence>